<keyword evidence="3 6" id="KW-1133">Transmembrane helix</keyword>
<dbReference type="EC" id="2.1.1.334" evidence="7"/>
<dbReference type="GO" id="GO:0032259">
    <property type="term" value="P:methylation"/>
    <property type="evidence" value="ECO:0007669"/>
    <property type="project" value="UniProtKB-KW"/>
</dbReference>
<dbReference type="PANTHER" id="PTHR12714">
    <property type="entry name" value="PROTEIN-S ISOPRENYLCYSTEINE O-METHYLTRANSFERASE"/>
    <property type="match status" value="1"/>
</dbReference>
<keyword evidence="7" id="KW-0489">Methyltransferase</keyword>
<name>A0ABV9ERY5_9ACTN</name>
<comment type="caution">
    <text evidence="7">The sequence shown here is derived from an EMBL/GenBank/DDBJ whole genome shotgun (WGS) entry which is preliminary data.</text>
</comment>
<gene>
    <name evidence="7" type="ORF">ACFO8L_36430</name>
</gene>
<proteinExistence type="predicted"/>
<feature type="transmembrane region" description="Helical" evidence="6">
    <location>
        <begin position="7"/>
        <end position="31"/>
    </location>
</feature>
<dbReference type="RefSeq" id="WP_262847031.1">
    <property type="nucleotide sequence ID" value="NZ_JANZYP010000056.1"/>
</dbReference>
<feature type="transmembrane region" description="Helical" evidence="6">
    <location>
        <begin position="117"/>
        <end position="135"/>
    </location>
</feature>
<evidence type="ECO:0000256" key="4">
    <source>
        <dbReference type="ARBA" id="ARBA00023136"/>
    </source>
</evidence>
<comment type="subcellular location">
    <subcellularLocation>
        <location evidence="1">Endomembrane system</location>
        <topology evidence="1">Multi-pass membrane protein</topology>
    </subcellularLocation>
</comment>
<dbReference type="Gene3D" id="1.20.120.1630">
    <property type="match status" value="1"/>
</dbReference>
<keyword evidence="8" id="KW-1185">Reference proteome</keyword>
<protein>
    <submittedName>
        <fullName evidence="7">Methyltransferase family protein</fullName>
        <ecNumber evidence="7">2.1.1.100</ecNumber>
        <ecNumber evidence="7">2.1.1.334</ecNumber>
    </submittedName>
</protein>
<evidence type="ECO:0000313" key="7">
    <source>
        <dbReference type="EMBL" id="MFC4591628.1"/>
    </source>
</evidence>
<dbReference type="EC" id="2.1.1.100" evidence="7"/>
<keyword evidence="4 6" id="KW-0472">Membrane</keyword>
<reference evidence="8" key="1">
    <citation type="journal article" date="2019" name="Int. J. Syst. Evol. Microbiol.">
        <title>The Global Catalogue of Microorganisms (GCM) 10K type strain sequencing project: providing services to taxonomists for standard genome sequencing and annotation.</title>
        <authorList>
            <consortium name="The Broad Institute Genomics Platform"/>
            <consortium name="The Broad Institute Genome Sequencing Center for Infectious Disease"/>
            <person name="Wu L."/>
            <person name="Ma J."/>
        </authorList>
    </citation>
    <scope>NUCLEOTIDE SEQUENCE [LARGE SCALE GENOMIC DNA]</scope>
    <source>
        <strain evidence="8">CCUG 49560</strain>
    </source>
</reference>
<dbReference type="Proteomes" id="UP001595891">
    <property type="component" value="Unassembled WGS sequence"/>
</dbReference>
<accession>A0ABV9ERY5</accession>
<evidence type="ECO:0000256" key="5">
    <source>
        <dbReference type="SAM" id="MobiDB-lite"/>
    </source>
</evidence>
<evidence type="ECO:0000313" key="8">
    <source>
        <dbReference type="Proteomes" id="UP001595891"/>
    </source>
</evidence>
<dbReference type="EMBL" id="JBHSFN010000035">
    <property type="protein sequence ID" value="MFC4591628.1"/>
    <property type="molecule type" value="Genomic_DNA"/>
</dbReference>
<evidence type="ECO:0000256" key="3">
    <source>
        <dbReference type="ARBA" id="ARBA00022989"/>
    </source>
</evidence>
<dbReference type="InterPro" id="IPR007318">
    <property type="entry name" value="Phopholipid_MeTrfase"/>
</dbReference>
<dbReference type="Pfam" id="PF04191">
    <property type="entry name" value="PEMT"/>
    <property type="match status" value="1"/>
</dbReference>
<dbReference type="PANTHER" id="PTHR12714:SF24">
    <property type="entry name" value="SLR1182 PROTEIN"/>
    <property type="match status" value="1"/>
</dbReference>
<organism evidence="7 8">
    <name type="scientific">Sphaerisporangium corydalis</name>
    <dbReference type="NCBI Taxonomy" id="1441875"/>
    <lineage>
        <taxon>Bacteria</taxon>
        <taxon>Bacillati</taxon>
        <taxon>Actinomycetota</taxon>
        <taxon>Actinomycetes</taxon>
        <taxon>Streptosporangiales</taxon>
        <taxon>Streptosporangiaceae</taxon>
        <taxon>Sphaerisporangium</taxon>
    </lineage>
</organism>
<feature type="transmembrane region" description="Helical" evidence="6">
    <location>
        <begin position="43"/>
        <end position="64"/>
    </location>
</feature>
<evidence type="ECO:0000256" key="2">
    <source>
        <dbReference type="ARBA" id="ARBA00022692"/>
    </source>
</evidence>
<feature type="region of interest" description="Disordered" evidence="5">
    <location>
        <begin position="162"/>
        <end position="192"/>
    </location>
</feature>
<sequence length="192" mass="20984">MAMRKPAAAAGSAVFFLVAPGTVLVLIPWWITHWRVGEPAPWPPLRVAGAVLLLAAVAALVWTFSRFVTEGRGTPAPVAAPEHLVVGGLYRYVRNPMYVAVLAGIVGQALILGRPVLLLYAAAVWVVPAAFVHWYEEPELARRFGAEYEEYRRAVPAWLPRLRPWRPGGDGADAPGLSRERRPRPAPGNDAR</sequence>
<keyword evidence="2 6" id="KW-0812">Transmembrane</keyword>
<keyword evidence="7" id="KW-0808">Transferase</keyword>
<feature type="transmembrane region" description="Helical" evidence="6">
    <location>
        <begin position="92"/>
        <end position="111"/>
    </location>
</feature>
<evidence type="ECO:0000256" key="6">
    <source>
        <dbReference type="SAM" id="Phobius"/>
    </source>
</evidence>
<evidence type="ECO:0000256" key="1">
    <source>
        <dbReference type="ARBA" id="ARBA00004127"/>
    </source>
</evidence>
<dbReference type="GO" id="GO:0004671">
    <property type="term" value="F:protein C-terminal S-isoprenylcysteine carboxyl O-methyltransferase activity"/>
    <property type="evidence" value="ECO:0007669"/>
    <property type="project" value="UniProtKB-EC"/>
</dbReference>